<proteinExistence type="predicted"/>
<organism evidence="4 5">
    <name type="scientific">Novosphingobium pentaromativorans</name>
    <dbReference type="NCBI Taxonomy" id="205844"/>
    <lineage>
        <taxon>Bacteria</taxon>
        <taxon>Pseudomonadati</taxon>
        <taxon>Pseudomonadota</taxon>
        <taxon>Alphaproteobacteria</taxon>
        <taxon>Sphingomonadales</taxon>
        <taxon>Sphingomonadaceae</taxon>
        <taxon>Novosphingobium</taxon>
    </lineage>
</organism>
<dbReference type="InterPro" id="IPR014347">
    <property type="entry name" value="Tautomerase/MIF_sf"/>
</dbReference>
<name>A0A2W5NLE6_9SPHN</name>
<dbReference type="GO" id="GO:0005737">
    <property type="term" value="C:cytoplasm"/>
    <property type="evidence" value="ECO:0007669"/>
    <property type="project" value="InterPro"/>
</dbReference>
<feature type="domain" description="4-oxalocrotonate tautomerase-like" evidence="3">
    <location>
        <begin position="2"/>
        <end position="51"/>
    </location>
</feature>
<dbReference type="Pfam" id="PF01361">
    <property type="entry name" value="Tautomerase"/>
    <property type="match status" value="1"/>
</dbReference>
<keyword evidence="1" id="KW-0413">Isomerase</keyword>
<evidence type="ECO:0000259" key="3">
    <source>
        <dbReference type="Pfam" id="PF01361"/>
    </source>
</evidence>
<sequence>MPHIVVKLYPGKSEAQKRDLSAAIVSDVMCVLNYGEEAVSVGFEEVQPGDWSSLVYEPDIQGRWATLTKVPGYGPGQKIANKEG</sequence>
<evidence type="ECO:0000313" key="5">
    <source>
        <dbReference type="Proteomes" id="UP000249082"/>
    </source>
</evidence>
<comment type="caution">
    <text evidence="4">The sequence shown here is derived from an EMBL/GenBank/DDBJ whole genome shotgun (WGS) entry which is preliminary data.</text>
</comment>
<protein>
    <submittedName>
        <fullName evidence="4">4-oxalocrotonate tautomerase</fullName>
    </submittedName>
</protein>
<dbReference type="Proteomes" id="UP000249082">
    <property type="component" value="Unassembled WGS sequence"/>
</dbReference>
<dbReference type="EMBL" id="QFPX01000009">
    <property type="protein sequence ID" value="PZQ54246.1"/>
    <property type="molecule type" value="Genomic_DNA"/>
</dbReference>
<dbReference type="InterPro" id="IPR017284">
    <property type="entry name" value="Tautomerase_PptA"/>
</dbReference>
<dbReference type="GO" id="GO:0016862">
    <property type="term" value="F:intramolecular oxidoreductase activity, interconverting keto- and enol-groups"/>
    <property type="evidence" value="ECO:0007669"/>
    <property type="project" value="InterPro"/>
</dbReference>
<dbReference type="PIRSF" id="PIRSF037799">
    <property type="entry name" value="Tautomer_YdcE_prd"/>
    <property type="match status" value="1"/>
</dbReference>
<gene>
    <name evidence="4" type="ORF">DI555_12455</name>
</gene>
<accession>A0A2W5NLE6</accession>
<dbReference type="SUPFAM" id="SSF55331">
    <property type="entry name" value="Tautomerase/MIF"/>
    <property type="match status" value="1"/>
</dbReference>
<evidence type="ECO:0000256" key="2">
    <source>
        <dbReference type="PIRSR" id="PIRSR037799-1"/>
    </source>
</evidence>
<feature type="active site" description="Proton acceptor; via imino nitrogen" evidence="2">
    <location>
        <position position="2"/>
    </location>
</feature>
<dbReference type="Gene3D" id="3.30.429.10">
    <property type="entry name" value="Macrophage Migration Inhibitory Factor"/>
    <property type="match status" value="1"/>
</dbReference>
<reference evidence="4 5" key="1">
    <citation type="submission" date="2017-08" db="EMBL/GenBank/DDBJ databases">
        <title>Infants hospitalized years apart are colonized by the same room-sourced microbial strains.</title>
        <authorList>
            <person name="Brooks B."/>
            <person name="Olm M.R."/>
            <person name="Firek B.A."/>
            <person name="Baker R."/>
            <person name="Thomas B.C."/>
            <person name="Morowitz M.J."/>
            <person name="Banfield J.F."/>
        </authorList>
    </citation>
    <scope>NUCLEOTIDE SEQUENCE [LARGE SCALE GENOMIC DNA]</scope>
    <source>
        <strain evidence="4">S2_005_002_R2_33</strain>
    </source>
</reference>
<evidence type="ECO:0000256" key="1">
    <source>
        <dbReference type="ARBA" id="ARBA00023235"/>
    </source>
</evidence>
<evidence type="ECO:0000313" key="4">
    <source>
        <dbReference type="EMBL" id="PZQ54246.1"/>
    </source>
</evidence>
<dbReference type="InterPro" id="IPR004370">
    <property type="entry name" value="4-OT-like_dom"/>
</dbReference>
<dbReference type="AlphaFoldDB" id="A0A2W5NLE6"/>